<dbReference type="OrthoDB" id="9805070at2"/>
<dbReference type="InterPro" id="IPR016047">
    <property type="entry name" value="M23ase_b-sheet_dom"/>
</dbReference>
<sequence length="418" mass="47484">MVSIVVKFFVDEISFWSRYVAGFVRFIPFALNFTYVFLELISLFRICMFLGGCVLFLKFLHVPQKTSIIHEVIAPSRSVLIKHKIENEGLSISLSKEGLSLDQVSKITKKINEVIPSSWLYNANISTKVFERNGSYEFDECYISGRGFKIYLKSNHGDIMTEWMQKDSREIYQSKINGNLSVSLSKNLPNPMVKEILNTLQKANKSTIGISNIYVGYSCHAQSGKAPKIAFIELHRKNGKIESILSMENKIYNLNENYSYNDITVMKRPINGGKVTSNYGWRIHPILKVRKMHTGIDYGMPMGSPIYSPADGVISKSQACAGYGNYVEVVHNAYNKKIATGYGHMTKLIVKRNQKVKQGEIIGYVGKTGMATAPHLHYEIKVNGKFVHPHSIKSFYKKMKDAEMRKVQKCHAVYKTLK</sequence>
<keyword evidence="4" id="KW-1185">Reference proteome</keyword>
<dbReference type="Pfam" id="PF01551">
    <property type="entry name" value="Peptidase_M23"/>
    <property type="match status" value="1"/>
</dbReference>
<dbReference type="EMBL" id="CP043315">
    <property type="protein sequence ID" value="QEK38141.1"/>
    <property type="molecule type" value="Genomic_DNA"/>
</dbReference>
<keyword evidence="1" id="KW-0732">Signal</keyword>
<organism evidence="3 4">
    <name type="scientific">Candidatus Cytomitobacter indipagum</name>
    <dbReference type="NCBI Taxonomy" id="2601575"/>
    <lineage>
        <taxon>Bacteria</taxon>
        <taxon>Pseudomonadati</taxon>
        <taxon>Pseudomonadota</taxon>
        <taxon>Alphaproteobacteria</taxon>
        <taxon>Holosporales</taxon>
        <taxon>Holosporaceae</taxon>
        <taxon>Candidatus Cytomitobacter</taxon>
    </lineage>
</organism>
<dbReference type="GO" id="GO:0004222">
    <property type="term" value="F:metalloendopeptidase activity"/>
    <property type="evidence" value="ECO:0007669"/>
    <property type="project" value="TreeGrafter"/>
</dbReference>
<dbReference type="SUPFAM" id="SSF51261">
    <property type="entry name" value="Duplicated hybrid motif"/>
    <property type="match status" value="1"/>
</dbReference>
<evidence type="ECO:0000259" key="2">
    <source>
        <dbReference type="Pfam" id="PF01551"/>
    </source>
</evidence>
<proteinExistence type="predicted"/>
<evidence type="ECO:0000256" key="1">
    <source>
        <dbReference type="ARBA" id="ARBA00022729"/>
    </source>
</evidence>
<dbReference type="InterPro" id="IPR050570">
    <property type="entry name" value="Cell_wall_metabolism_enzyme"/>
</dbReference>
<dbReference type="Gene3D" id="3.10.450.350">
    <property type="match status" value="1"/>
</dbReference>
<gene>
    <name evidence="3" type="ORF">FZC35_02020</name>
</gene>
<protein>
    <submittedName>
        <fullName evidence="3">M23 family metallopeptidase</fullName>
    </submittedName>
</protein>
<name>A0A5C0UEN4_9PROT</name>
<evidence type="ECO:0000313" key="4">
    <source>
        <dbReference type="Proteomes" id="UP000325155"/>
    </source>
</evidence>
<evidence type="ECO:0000313" key="3">
    <source>
        <dbReference type="EMBL" id="QEK38141.1"/>
    </source>
</evidence>
<accession>A0A5C0UEN4</accession>
<dbReference type="CDD" id="cd12797">
    <property type="entry name" value="M23_peptidase"/>
    <property type="match status" value="1"/>
</dbReference>
<feature type="domain" description="M23ase beta-sheet core" evidence="2">
    <location>
        <begin position="291"/>
        <end position="389"/>
    </location>
</feature>
<reference evidence="3 4" key="1">
    <citation type="submission" date="2019-08" db="EMBL/GenBank/DDBJ databases">
        <title>Highly reduced genomes of protist endosymbionts show evolutionary convergence.</title>
        <authorList>
            <person name="George E."/>
            <person name="Husnik F."/>
            <person name="Tashyreva D."/>
            <person name="Prokopchuk G."/>
            <person name="Horak A."/>
            <person name="Kwong W.K."/>
            <person name="Lukes J."/>
            <person name="Keeling P.J."/>
        </authorList>
    </citation>
    <scope>NUCLEOTIDE SEQUENCE [LARGE SCALE GENOMIC DNA]</scope>
    <source>
        <strain evidence="3">1605</strain>
    </source>
</reference>
<dbReference type="KEGG" id="cip:FZC35_02020"/>
<dbReference type="PANTHER" id="PTHR21666:SF289">
    <property type="entry name" value="L-ALA--D-GLU ENDOPEPTIDASE"/>
    <property type="match status" value="1"/>
</dbReference>
<dbReference type="AlphaFoldDB" id="A0A5C0UEN4"/>
<dbReference type="RefSeq" id="WP_148980988.1">
    <property type="nucleotide sequence ID" value="NZ_CP043315.1"/>
</dbReference>
<dbReference type="Gene3D" id="2.70.70.10">
    <property type="entry name" value="Glucose Permease (Domain IIA)"/>
    <property type="match status" value="1"/>
</dbReference>
<dbReference type="InterPro" id="IPR011055">
    <property type="entry name" value="Dup_hybrid_motif"/>
</dbReference>
<dbReference type="Proteomes" id="UP000325155">
    <property type="component" value="Chromosome"/>
</dbReference>
<dbReference type="PANTHER" id="PTHR21666">
    <property type="entry name" value="PEPTIDASE-RELATED"/>
    <property type="match status" value="1"/>
</dbReference>